<name>A0A0H2RLS8_9AGAM</name>
<evidence type="ECO:0000313" key="1">
    <source>
        <dbReference type="EMBL" id="KLO05811.1"/>
    </source>
</evidence>
<dbReference type="InParanoid" id="A0A0H2RLS8"/>
<evidence type="ECO:0000313" key="2">
    <source>
        <dbReference type="Proteomes" id="UP000053477"/>
    </source>
</evidence>
<organism evidence="1 2">
    <name type="scientific">Schizopora paradoxa</name>
    <dbReference type="NCBI Taxonomy" id="27342"/>
    <lineage>
        <taxon>Eukaryota</taxon>
        <taxon>Fungi</taxon>
        <taxon>Dikarya</taxon>
        <taxon>Basidiomycota</taxon>
        <taxon>Agaricomycotina</taxon>
        <taxon>Agaricomycetes</taxon>
        <taxon>Hymenochaetales</taxon>
        <taxon>Schizoporaceae</taxon>
        <taxon>Schizopora</taxon>
    </lineage>
</organism>
<proteinExistence type="predicted"/>
<protein>
    <submittedName>
        <fullName evidence="1">Uncharacterized protein</fullName>
    </submittedName>
</protein>
<accession>A0A0H2RLS8</accession>
<dbReference type="EMBL" id="KQ086264">
    <property type="protein sequence ID" value="KLO05811.1"/>
    <property type="molecule type" value="Genomic_DNA"/>
</dbReference>
<dbReference type="Proteomes" id="UP000053477">
    <property type="component" value="Unassembled WGS sequence"/>
</dbReference>
<sequence length="200" mass="22495">MSDPCPSAKPIRPPSLLFSTLLPLHSKGTSVRLRWLGVDTAPFSLHLSPIPSRLLPLDDAFRARFTDGRLWFRPRLQLSLASLDFSLPALQGKHSKSCPPLTIRRVFGCADRTHVRETQRNEGSGVGRIRCRRRRRFDVTASLVRVLYVASVPVVTIRRRLMLDVFEGWHAVALSSTTTAPCKRHIRLPTPRTRSSTGDP</sequence>
<gene>
    <name evidence="1" type="ORF">SCHPADRAFT_711414</name>
</gene>
<keyword evidence="2" id="KW-1185">Reference proteome</keyword>
<reference evidence="1 2" key="1">
    <citation type="submission" date="2015-04" db="EMBL/GenBank/DDBJ databases">
        <title>Complete genome sequence of Schizopora paradoxa KUC8140, a cosmopolitan wood degrader in East Asia.</title>
        <authorList>
            <consortium name="DOE Joint Genome Institute"/>
            <person name="Min B."/>
            <person name="Park H."/>
            <person name="Jang Y."/>
            <person name="Kim J.-J."/>
            <person name="Kim K.H."/>
            <person name="Pangilinan J."/>
            <person name="Lipzen A."/>
            <person name="Riley R."/>
            <person name="Grigoriev I.V."/>
            <person name="Spatafora J.W."/>
            <person name="Choi I.-G."/>
        </authorList>
    </citation>
    <scope>NUCLEOTIDE SEQUENCE [LARGE SCALE GENOMIC DNA]</scope>
    <source>
        <strain evidence="1 2">KUC8140</strain>
    </source>
</reference>
<dbReference type="AlphaFoldDB" id="A0A0H2RLS8"/>